<evidence type="ECO:0000256" key="4">
    <source>
        <dbReference type="ARBA" id="ARBA00023136"/>
    </source>
</evidence>
<evidence type="ECO:0000313" key="8">
    <source>
        <dbReference type="EMBL" id="MCQ8184288.1"/>
    </source>
</evidence>
<comment type="function">
    <text evidence="5">NDH-1 shuttles electrons from NADH, via FMN and iron-sulfur (Fe-S) centers, to quinones in the respiratory chain. The immediate electron acceptor for the enzyme in this species is believed to be ubiquinone. Couples the redox reaction to proton translocation (for every two electrons transferred, four hydrogen ions are translocated across the cytoplasmic membrane), and thus conserves the redox energy in a proton gradient.</text>
</comment>
<proteinExistence type="inferred from homology"/>
<feature type="transmembrane region" description="Helical" evidence="5">
    <location>
        <begin position="103"/>
        <end position="121"/>
    </location>
</feature>
<evidence type="ECO:0000256" key="2">
    <source>
        <dbReference type="ARBA" id="ARBA00022692"/>
    </source>
</evidence>
<dbReference type="GO" id="GO:0048038">
    <property type="term" value="F:quinone binding"/>
    <property type="evidence" value="ECO:0007669"/>
    <property type="project" value="UniProtKB-KW"/>
</dbReference>
<dbReference type="GO" id="GO:0008137">
    <property type="term" value="F:NADH dehydrogenase (ubiquinone) activity"/>
    <property type="evidence" value="ECO:0007669"/>
    <property type="project" value="InterPro"/>
</dbReference>
<dbReference type="InterPro" id="IPR010096">
    <property type="entry name" value="NADH-Q_OxRdtase_suN/2"/>
</dbReference>
<feature type="transmembrane region" description="Helical" evidence="5">
    <location>
        <begin position="453"/>
        <end position="479"/>
    </location>
</feature>
<keyword evidence="3 5" id="KW-1133">Transmembrane helix</keyword>
<dbReference type="PANTHER" id="PTHR22773">
    <property type="entry name" value="NADH DEHYDROGENASE"/>
    <property type="match status" value="1"/>
</dbReference>
<keyword evidence="5" id="KW-0874">Quinone</keyword>
<dbReference type="GO" id="GO:0005886">
    <property type="term" value="C:plasma membrane"/>
    <property type="evidence" value="ECO:0007669"/>
    <property type="project" value="UniProtKB-SubCell"/>
</dbReference>
<evidence type="ECO:0000256" key="1">
    <source>
        <dbReference type="ARBA" id="ARBA00004127"/>
    </source>
</evidence>
<comment type="catalytic activity">
    <reaction evidence="5">
        <text>a quinone + NADH + 5 H(+)(in) = a quinol + NAD(+) + 4 H(+)(out)</text>
        <dbReference type="Rhea" id="RHEA:57888"/>
        <dbReference type="ChEBI" id="CHEBI:15378"/>
        <dbReference type="ChEBI" id="CHEBI:24646"/>
        <dbReference type="ChEBI" id="CHEBI:57540"/>
        <dbReference type="ChEBI" id="CHEBI:57945"/>
        <dbReference type="ChEBI" id="CHEBI:132124"/>
    </reaction>
</comment>
<organism evidence="8 9">
    <name type="scientific">Parvularcula maris</name>
    <dbReference type="NCBI Taxonomy" id="2965077"/>
    <lineage>
        <taxon>Bacteria</taxon>
        <taxon>Pseudomonadati</taxon>
        <taxon>Pseudomonadota</taxon>
        <taxon>Alphaproteobacteria</taxon>
        <taxon>Parvularculales</taxon>
        <taxon>Parvularculaceae</taxon>
        <taxon>Parvularcula</taxon>
    </lineage>
</organism>
<comment type="subcellular location">
    <subcellularLocation>
        <location evidence="5">Cell membrane</location>
        <topology evidence="5">Multi-pass membrane protein</topology>
    </subcellularLocation>
    <subcellularLocation>
        <location evidence="1">Endomembrane system</location>
        <topology evidence="1">Multi-pass membrane protein</topology>
    </subcellularLocation>
    <subcellularLocation>
        <location evidence="6">Membrane</location>
        <topology evidence="6">Multi-pass membrane protein</topology>
    </subcellularLocation>
</comment>
<keyword evidence="8" id="KW-0560">Oxidoreductase</keyword>
<feature type="transmembrane region" description="Helical" evidence="5">
    <location>
        <begin position="238"/>
        <end position="259"/>
    </location>
</feature>
<dbReference type="Proteomes" id="UP001142610">
    <property type="component" value="Unassembled WGS sequence"/>
</dbReference>
<gene>
    <name evidence="5 8" type="primary">nuoN</name>
    <name evidence="8" type="ORF">NOG11_02705</name>
</gene>
<comment type="caution">
    <text evidence="8">The sequence shown here is derived from an EMBL/GenBank/DDBJ whole genome shotgun (WGS) entry which is preliminary data.</text>
</comment>
<feature type="transmembrane region" description="Helical" evidence="5">
    <location>
        <begin position="12"/>
        <end position="31"/>
    </location>
</feature>
<protein>
    <recommendedName>
        <fullName evidence="5">NADH-quinone oxidoreductase subunit N</fullName>
        <ecNumber evidence="5">7.1.1.-</ecNumber>
    </recommendedName>
    <alternativeName>
        <fullName evidence="5">NADH dehydrogenase I subunit N</fullName>
    </alternativeName>
    <alternativeName>
        <fullName evidence="5">NDH-1 subunit N</fullName>
    </alternativeName>
</protein>
<keyword evidence="2 5" id="KW-0812">Transmembrane</keyword>
<keyword evidence="4 5" id="KW-0472">Membrane</keyword>
<feature type="transmembrane region" description="Helical" evidence="5">
    <location>
        <begin position="327"/>
        <end position="345"/>
    </location>
</feature>
<dbReference type="EC" id="7.1.1.-" evidence="5"/>
<keyword evidence="5" id="KW-0830">Ubiquinone</keyword>
<evidence type="ECO:0000259" key="7">
    <source>
        <dbReference type="Pfam" id="PF00361"/>
    </source>
</evidence>
<dbReference type="GO" id="GO:0042773">
    <property type="term" value="P:ATP synthesis coupled electron transport"/>
    <property type="evidence" value="ECO:0007669"/>
    <property type="project" value="InterPro"/>
</dbReference>
<dbReference type="EMBL" id="JANIBC010000001">
    <property type="protein sequence ID" value="MCQ8184288.1"/>
    <property type="molecule type" value="Genomic_DNA"/>
</dbReference>
<accession>A0A9X2L793</accession>
<dbReference type="InterPro" id="IPR001750">
    <property type="entry name" value="ND/Mrp_TM"/>
</dbReference>
<keyword evidence="5" id="KW-1278">Translocase</keyword>
<dbReference type="Pfam" id="PF00361">
    <property type="entry name" value="Proton_antipo_M"/>
    <property type="match status" value="1"/>
</dbReference>
<comment type="similarity">
    <text evidence="5">Belongs to the complex I subunit 2 family.</text>
</comment>
<evidence type="ECO:0000313" key="9">
    <source>
        <dbReference type="Proteomes" id="UP001142610"/>
    </source>
</evidence>
<feature type="transmembrane region" description="Helical" evidence="5">
    <location>
        <begin position="38"/>
        <end position="56"/>
    </location>
</feature>
<feature type="transmembrane region" description="Helical" evidence="5">
    <location>
        <begin position="366"/>
        <end position="386"/>
    </location>
</feature>
<dbReference type="AlphaFoldDB" id="A0A9X2L793"/>
<keyword evidence="5" id="KW-0520">NAD</keyword>
<dbReference type="NCBIfam" id="NF004440">
    <property type="entry name" value="PRK05777.1-3"/>
    <property type="match status" value="1"/>
</dbReference>
<feature type="domain" description="NADH:quinone oxidoreductase/Mrp antiporter transmembrane" evidence="7">
    <location>
        <begin position="123"/>
        <end position="416"/>
    </location>
</feature>
<dbReference type="GO" id="GO:0012505">
    <property type="term" value="C:endomembrane system"/>
    <property type="evidence" value="ECO:0007669"/>
    <property type="project" value="UniProtKB-SubCell"/>
</dbReference>
<feature type="transmembrane region" description="Helical" evidence="5">
    <location>
        <begin position="76"/>
        <end position="96"/>
    </location>
</feature>
<dbReference type="HAMAP" id="MF_00445">
    <property type="entry name" value="NDH1_NuoN_1"/>
    <property type="match status" value="1"/>
</dbReference>
<evidence type="ECO:0000256" key="3">
    <source>
        <dbReference type="ARBA" id="ARBA00022989"/>
    </source>
</evidence>
<keyword evidence="5" id="KW-1003">Cell membrane</keyword>
<dbReference type="RefSeq" id="WP_256618093.1">
    <property type="nucleotide sequence ID" value="NZ_JANIBC010000001.1"/>
</dbReference>
<evidence type="ECO:0000256" key="5">
    <source>
        <dbReference type="HAMAP-Rule" id="MF_00445"/>
    </source>
</evidence>
<feature type="transmembrane region" description="Helical" evidence="5">
    <location>
        <begin position="392"/>
        <end position="422"/>
    </location>
</feature>
<keyword evidence="9" id="KW-1185">Reference proteome</keyword>
<dbReference type="NCBIfam" id="TIGR01770">
    <property type="entry name" value="NDH_I_N"/>
    <property type="match status" value="1"/>
</dbReference>
<reference evidence="8" key="1">
    <citation type="submission" date="2022-07" db="EMBL/GenBank/DDBJ databases">
        <title>Parvularcula maris sp. nov., an algicidal bacterium isolated from seawater.</title>
        <authorList>
            <person name="Li F."/>
        </authorList>
    </citation>
    <scope>NUCLEOTIDE SEQUENCE</scope>
    <source>
        <strain evidence="8">BGMRC 0090</strain>
    </source>
</reference>
<feature type="transmembrane region" description="Helical" evidence="5">
    <location>
        <begin position="158"/>
        <end position="181"/>
    </location>
</feature>
<feature type="transmembrane region" description="Helical" evidence="5">
    <location>
        <begin position="201"/>
        <end position="226"/>
    </location>
</feature>
<feature type="transmembrane region" description="Helical" evidence="5">
    <location>
        <begin position="271"/>
        <end position="290"/>
    </location>
</feature>
<keyword evidence="5" id="KW-0813">Transport</keyword>
<evidence type="ECO:0000256" key="6">
    <source>
        <dbReference type="RuleBase" id="RU000320"/>
    </source>
</evidence>
<sequence length="485" mass="51504">MIQPFADVQLLLPELLLSIVAMVLLIVGALIKRDITRELSFVAALSLLGAALLVRSPEEGFVIFGGAFATDEFARFGRIAIFVTAGLALLLSNGFFRREKLLRPEYVVLVLLSSIGMGLMVSATDLIAVYLGVELQSLCVYIMATLNRDSKRSTEAGLKYFVLGALSSGFLLYGASLIYGFTGSTQFADIAASSIVTDSPVGLTFGLIFFVSALAFKVSAAPFHMWTPDVYEGSPTPVTAFMAAAPKLAGMFLFGRFLVQAFPGLIDQWQPVIWIISAASMIVGALSALVQTNIKRLMAYSSIGHMGYALIGLAAGTETGISSMASYMLIYMLMTLGTFACILMMRRPEGMAENITDLSGLSQTRPALAIAFSILFISLAGIPPFIGFFAKFFVFTAAVDAGLIILAVVAVVTSVIATFYYLSVIRTIWFAEPTPEFVTDQDASVRMTASGSAILVTLGTIFLVGPIAGAAAVAARALFPAVVGG</sequence>
<name>A0A9X2L793_9PROT</name>
<dbReference type="GO" id="GO:0050136">
    <property type="term" value="F:NADH dehydrogenase (quinone) (non-electrogenic) activity"/>
    <property type="evidence" value="ECO:0007669"/>
    <property type="project" value="UniProtKB-UniRule"/>
</dbReference>
<comment type="subunit">
    <text evidence="5">NDH-1 is composed of 14 different subunits. Subunits NuoA, H, J, K, L, M, N constitute the membrane sector of the complex.</text>
</comment>